<keyword evidence="4" id="KW-1185">Reference proteome</keyword>
<dbReference type="AlphaFoldDB" id="A0A0L1JD05"/>
<evidence type="ECO:0000313" key="3">
    <source>
        <dbReference type="EMBL" id="KNG89659.1"/>
    </source>
</evidence>
<evidence type="ECO:0000256" key="1">
    <source>
        <dbReference type="ARBA" id="ARBA00022801"/>
    </source>
</evidence>
<feature type="compositionally biased region" description="Basic and acidic residues" evidence="2">
    <location>
        <begin position="18"/>
        <end position="33"/>
    </location>
</feature>
<organism evidence="3 4">
    <name type="scientific">Aspergillus nomiae NRRL (strain ATCC 15546 / NRRL 13137 / CBS 260.88 / M93)</name>
    <dbReference type="NCBI Taxonomy" id="1509407"/>
    <lineage>
        <taxon>Eukaryota</taxon>
        <taxon>Fungi</taxon>
        <taxon>Dikarya</taxon>
        <taxon>Ascomycota</taxon>
        <taxon>Pezizomycotina</taxon>
        <taxon>Eurotiomycetes</taxon>
        <taxon>Eurotiomycetidae</taxon>
        <taxon>Eurotiales</taxon>
        <taxon>Aspergillaceae</taxon>
        <taxon>Aspergillus</taxon>
        <taxon>Aspergillus subgen. Circumdati</taxon>
    </lineage>
</organism>
<dbReference type="GO" id="GO:0009446">
    <property type="term" value="P:putrescine biosynthetic process"/>
    <property type="evidence" value="ECO:0007669"/>
    <property type="project" value="InterPro"/>
</dbReference>
<feature type="region of interest" description="Disordered" evidence="2">
    <location>
        <begin position="1"/>
        <end position="33"/>
    </location>
</feature>
<gene>
    <name evidence="3" type="ORF">ANOM_002295</name>
</gene>
<dbReference type="GeneID" id="26804099"/>
<dbReference type="EMBL" id="JNOM01000026">
    <property type="protein sequence ID" value="KNG89659.1"/>
    <property type="molecule type" value="Genomic_DNA"/>
</dbReference>
<feature type="compositionally biased region" description="Low complexity" evidence="2">
    <location>
        <begin position="1"/>
        <end position="17"/>
    </location>
</feature>
<dbReference type="Proteomes" id="UP000037505">
    <property type="component" value="Unassembled WGS sequence"/>
</dbReference>
<keyword evidence="1" id="KW-0378">Hydrolase</keyword>
<dbReference type="STRING" id="1509407.A0A0L1JD05"/>
<sequence>MGGYLSSNRTASSTTNNEQHKPPKSDAPLEKGRFTFPPEWHPHLATMMGFPSRASCLEPLWEKNCEEIVDLAAAIAEFEPVRLYTRPEDVEYAQDLINRKVRIPSKMHVIPVPINHCWVRDTGPVYVHDATGDLDARQRLAIGFKFNEWGNKNGWEGTHGHYRYGNPSMTKKELQENTDFAFNVISSDQLPSPVQRVVPKIRTEGGGLVVDGDGTLIVAESYMVCEQRNPGQSRDEIEQELRRLLGVEKVIWVPGRKNLDITDCHLDAEVRFVRPGVVVMTRHSPDAVDGPEWIKCGQEILQTLRSETDAKGRQFDIHFIYEPDPKSLGISPKDEFVSSYLNSYFCNGGLIIPAFGSEVHDQKALEAWQSLLPDRKVRQVPLRTIPLSGGVIHCVTQQVPAPRA</sequence>
<dbReference type="GO" id="GO:0047632">
    <property type="term" value="F:agmatine deiminase activity"/>
    <property type="evidence" value="ECO:0007669"/>
    <property type="project" value="TreeGrafter"/>
</dbReference>
<dbReference type="Pfam" id="PF04371">
    <property type="entry name" value="PAD_porph"/>
    <property type="match status" value="1"/>
</dbReference>
<evidence type="ECO:0000256" key="2">
    <source>
        <dbReference type="SAM" id="MobiDB-lite"/>
    </source>
</evidence>
<dbReference type="SUPFAM" id="SSF55909">
    <property type="entry name" value="Pentein"/>
    <property type="match status" value="1"/>
</dbReference>
<dbReference type="GO" id="GO:0004668">
    <property type="term" value="F:protein-arginine deiminase activity"/>
    <property type="evidence" value="ECO:0007669"/>
    <property type="project" value="InterPro"/>
</dbReference>
<name>A0A0L1JD05_ASPN3</name>
<comment type="caution">
    <text evidence="3">The sequence shown here is derived from an EMBL/GenBank/DDBJ whole genome shotgun (WGS) entry which is preliminary data.</text>
</comment>
<dbReference type="OrthoDB" id="544103at2759"/>
<dbReference type="PANTHER" id="PTHR31377">
    <property type="entry name" value="AGMATINE DEIMINASE-RELATED"/>
    <property type="match status" value="1"/>
</dbReference>
<protein>
    <submittedName>
        <fullName evidence="3">Peptidyl-arginine deiminase domain protein</fullName>
    </submittedName>
</protein>
<accession>A0A0L1JD05</accession>
<dbReference type="RefSeq" id="XP_015410582.1">
    <property type="nucleotide sequence ID" value="XM_015547552.1"/>
</dbReference>
<dbReference type="PANTHER" id="PTHR31377:SF0">
    <property type="entry name" value="AGMATINE DEIMINASE-RELATED"/>
    <property type="match status" value="1"/>
</dbReference>
<reference evidence="3 4" key="1">
    <citation type="submission" date="2014-06" db="EMBL/GenBank/DDBJ databases">
        <title>The Genome of the Aflatoxigenic Filamentous Fungus Aspergillus nomius.</title>
        <authorList>
            <person name="Moore M.G."/>
            <person name="Shannon B.M."/>
            <person name="Brian M.M."/>
        </authorList>
    </citation>
    <scope>NUCLEOTIDE SEQUENCE [LARGE SCALE GENOMIC DNA]</scope>
    <source>
        <strain evidence="3 4">NRRL 13137</strain>
    </source>
</reference>
<dbReference type="Gene3D" id="3.75.10.10">
    <property type="entry name" value="L-arginine/glycine Amidinotransferase, Chain A"/>
    <property type="match status" value="1"/>
</dbReference>
<proteinExistence type="predicted"/>
<dbReference type="InterPro" id="IPR007466">
    <property type="entry name" value="Peptidyl-Arg-deiminase_porph"/>
</dbReference>
<evidence type="ECO:0000313" key="4">
    <source>
        <dbReference type="Proteomes" id="UP000037505"/>
    </source>
</evidence>